<feature type="compositionally biased region" description="Acidic residues" evidence="1">
    <location>
        <begin position="585"/>
        <end position="600"/>
    </location>
</feature>
<organism evidence="2 3">
    <name type="scientific">Exophiala viscosa</name>
    <dbReference type="NCBI Taxonomy" id="2486360"/>
    <lineage>
        <taxon>Eukaryota</taxon>
        <taxon>Fungi</taxon>
        <taxon>Dikarya</taxon>
        <taxon>Ascomycota</taxon>
        <taxon>Pezizomycotina</taxon>
        <taxon>Eurotiomycetes</taxon>
        <taxon>Chaetothyriomycetidae</taxon>
        <taxon>Chaetothyriales</taxon>
        <taxon>Herpotrichiellaceae</taxon>
        <taxon>Exophiala</taxon>
    </lineage>
</organism>
<evidence type="ECO:0000256" key="1">
    <source>
        <dbReference type="SAM" id="MobiDB-lite"/>
    </source>
</evidence>
<feature type="region of interest" description="Disordered" evidence="1">
    <location>
        <begin position="566"/>
        <end position="607"/>
    </location>
</feature>
<feature type="compositionally biased region" description="Basic and acidic residues" evidence="1">
    <location>
        <begin position="56"/>
        <end position="82"/>
    </location>
</feature>
<feature type="region of interest" description="Disordered" evidence="1">
    <location>
        <begin position="43"/>
        <end position="98"/>
    </location>
</feature>
<sequence length="607" mass="67726">MRSQCPHRHVSYATWRLQVLRMLCEGSHVQTYPTIVTTCSRAPTRSKHYHSTPSLKIRDEIPENGSRADEASGRALSKDTSKVSRPRRQSPTPFNRDAILRMKTLVSNVKSAAQNAQQQLANTGRESNSTAQNQSSVLRSPFVAQVKKMNQSSLPKREPTFKELEPLKNNQWAQMLAKPIRTCQGSGARLPSAFLIDLGYVTKPGEENVYLMPVQLADVDGLEKRMGKELYEEDWRRVRDDKRAARERRASGQVEESTAAAAEQTNSFSDHLRNLPQSRVFSDINFMRFMTLKFTRLTRKNQPTIKTKLGEVSALIGTKAKEALALAQHYMHHHRGVDFALGVEPAVPEADARVQDRYLRKIQWQHDIYDRITRIMQKRVLVAIKGLAEQAKDDVTNGKPKRVVALPFPKSKGFDTELLGGPASADAQGHSAEAPADIPSGSVFLHIGASDTSELLSSTASTMPSSALPPLPSNPIIPPMLCVNDTHRVPIFPLSQMLADTTDTTDLQALHDLVSKHSTLQLPDTKRNGESDYLLLVRPGVGPPKALVEEVWQLWRYLGGETMGLIPDADDEGRFGNNNGRNDRDEDDSEEPDDDGDEPADWGRRKR</sequence>
<feature type="region of interest" description="Disordered" evidence="1">
    <location>
        <begin position="110"/>
        <end position="140"/>
    </location>
</feature>
<keyword evidence="3" id="KW-1185">Reference proteome</keyword>
<reference evidence="2" key="1">
    <citation type="journal article" date="2022" name="bioRxiv">
        <title>Deciphering the potential niche of two novel black yeast fungi from a biological soil crust based on their genomes, phenotypes, and melanin regulation.</title>
        <authorList>
            <consortium name="DOE Joint Genome Institute"/>
            <person name="Carr E.C."/>
            <person name="Barton Q."/>
            <person name="Grambo S."/>
            <person name="Sullivan M."/>
            <person name="Renfro C.M."/>
            <person name="Kuo A."/>
            <person name="Pangilinan J."/>
            <person name="Lipzen A."/>
            <person name="Keymanesh K."/>
            <person name="Savage E."/>
            <person name="Barry K."/>
            <person name="Grigoriev I.V."/>
            <person name="Riekhof W.R."/>
            <person name="Harris S.S."/>
        </authorList>
    </citation>
    <scope>NUCLEOTIDE SEQUENCE</scope>
    <source>
        <strain evidence="2">JF 03-4F</strain>
    </source>
</reference>
<evidence type="ECO:0000313" key="2">
    <source>
        <dbReference type="EMBL" id="KAI1617754.1"/>
    </source>
</evidence>
<comment type="caution">
    <text evidence="2">The sequence shown here is derived from an EMBL/GenBank/DDBJ whole genome shotgun (WGS) entry which is preliminary data.</text>
</comment>
<feature type="compositionally biased region" description="Polar residues" evidence="1">
    <location>
        <begin position="124"/>
        <end position="138"/>
    </location>
</feature>
<feature type="region of interest" description="Disordered" evidence="1">
    <location>
        <begin position="246"/>
        <end position="269"/>
    </location>
</feature>
<dbReference type="Proteomes" id="UP001203852">
    <property type="component" value="Unassembled WGS sequence"/>
</dbReference>
<evidence type="ECO:0000313" key="3">
    <source>
        <dbReference type="Proteomes" id="UP001203852"/>
    </source>
</evidence>
<dbReference type="AlphaFoldDB" id="A0AAN6IJQ4"/>
<protein>
    <submittedName>
        <fullName evidence="2">Uncharacterized protein</fullName>
    </submittedName>
</protein>
<dbReference type="EMBL" id="MU404350">
    <property type="protein sequence ID" value="KAI1617754.1"/>
    <property type="molecule type" value="Genomic_DNA"/>
</dbReference>
<proteinExistence type="predicted"/>
<gene>
    <name evidence="2" type="ORF">EDD36DRAFT_424884</name>
</gene>
<name>A0AAN6IJQ4_9EURO</name>
<accession>A0AAN6IJQ4</accession>
<feature type="compositionally biased region" description="Low complexity" evidence="1">
    <location>
        <begin position="112"/>
        <end position="122"/>
    </location>
</feature>